<reference evidence="1" key="1">
    <citation type="submission" date="2023-10" db="EMBL/GenBank/DDBJ databases">
        <title>Genome assembly of Pristionchus species.</title>
        <authorList>
            <person name="Yoshida K."/>
            <person name="Sommer R.J."/>
        </authorList>
    </citation>
    <scope>NUCLEOTIDE SEQUENCE</scope>
    <source>
        <strain evidence="1">RS5133</strain>
    </source>
</reference>
<organism evidence="1 2">
    <name type="scientific">Pristionchus fissidentatus</name>
    <dbReference type="NCBI Taxonomy" id="1538716"/>
    <lineage>
        <taxon>Eukaryota</taxon>
        <taxon>Metazoa</taxon>
        <taxon>Ecdysozoa</taxon>
        <taxon>Nematoda</taxon>
        <taxon>Chromadorea</taxon>
        <taxon>Rhabditida</taxon>
        <taxon>Rhabditina</taxon>
        <taxon>Diplogasteromorpha</taxon>
        <taxon>Diplogasteroidea</taxon>
        <taxon>Neodiplogasteridae</taxon>
        <taxon>Pristionchus</taxon>
    </lineage>
</organism>
<proteinExistence type="predicted"/>
<feature type="non-terminal residue" evidence="1">
    <location>
        <position position="203"/>
    </location>
</feature>
<keyword evidence="2" id="KW-1185">Reference proteome</keyword>
<evidence type="ECO:0000313" key="1">
    <source>
        <dbReference type="EMBL" id="GMT27616.1"/>
    </source>
</evidence>
<accession>A0AAV5W628</accession>
<protein>
    <submittedName>
        <fullName evidence="1">Uncharacterized protein</fullName>
    </submittedName>
</protein>
<dbReference type="AlphaFoldDB" id="A0AAV5W628"/>
<sequence>MSPSAQTKNKLKRQATNSCGMDLEMRNQLLQIAEDGSEESNELMIETRKWRVSQGRANLAATIAMIRQIVEWPAMTINDAESMFGILYAHFKNEFPLICEKVDKLFYDRAPAAVKNCIKDCSPLKSFLTKLAAVLDTIKGKRKSGDPVTSVYREFTSCTVEEAMKVISSKKGKTNSRMTNGPIQPTIFRVDRNYYLSLCGREV</sequence>
<evidence type="ECO:0000313" key="2">
    <source>
        <dbReference type="Proteomes" id="UP001432322"/>
    </source>
</evidence>
<dbReference type="Proteomes" id="UP001432322">
    <property type="component" value="Unassembled WGS sequence"/>
</dbReference>
<name>A0AAV5W628_9BILA</name>
<comment type="caution">
    <text evidence="1">The sequence shown here is derived from an EMBL/GenBank/DDBJ whole genome shotgun (WGS) entry which is preliminary data.</text>
</comment>
<gene>
    <name evidence="1" type="ORF">PFISCL1PPCAC_18913</name>
</gene>
<dbReference type="EMBL" id="BTSY01000005">
    <property type="protein sequence ID" value="GMT27616.1"/>
    <property type="molecule type" value="Genomic_DNA"/>
</dbReference>